<reference evidence="3" key="1">
    <citation type="submission" date="2017-03" db="EMBL/GenBank/DDBJ databases">
        <authorList>
            <person name="Sharma R."/>
            <person name="Thines M."/>
        </authorList>
    </citation>
    <scope>NUCLEOTIDE SEQUENCE [LARGE SCALE GENOMIC DNA]</scope>
</reference>
<dbReference type="EMBL" id="FWEW01003840">
    <property type="protein sequence ID" value="SLM41346.1"/>
    <property type="molecule type" value="Genomic_DNA"/>
</dbReference>
<sequence>MDSTTLVTFLLQAPLSTSSVNLLGSWDNFSKAYPMQKDSRIGRGHWRGCHSFQNIICDGDSLSTTGSRDGGLMMGGKYWYYYRLDDDLEYHNPAEPFTTFCPFLPGQEVNVLDVPIEWKSPEEHSRSRSPSSAASHVCTLDPQDRVEELAPSMGRSLQSSSDTELASKSAHETGAVSSQDEDVVCAAQPDVPEPDDTGDSCGNNADQLQEQPSSSTEWKSLGHSTAGDFDIGTSLTMALSQLKVSHPHINDAREPELCAHTAQAATAAQRHTDAPTLLFTLPGSGTHELHGVSAAAKMYRTSSSQYTMNDIFSPSLSTASAYTGAMSPYHLSQPGTPVVNDFGDDSARARGGDVWSRPMAGAEEGEPSSTKLHIDLAPPVSQASRFDNGAFKGYSLPADEQTTSLNLAKSGSDSFGAPAAEYPLEQKRGKQLVESWNDGSEQGTTMKEPFEDLGYLGGMIARV</sequence>
<dbReference type="PANTHER" id="PTHR40625">
    <property type="entry name" value="GTP-BINDING PROTEIN ESDC-RELATED"/>
    <property type="match status" value="1"/>
</dbReference>
<organism evidence="2 3">
    <name type="scientific">Lasallia pustulata</name>
    <dbReference type="NCBI Taxonomy" id="136370"/>
    <lineage>
        <taxon>Eukaryota</taxon>
        <taxon>Fungi</taxon>
        <taxon>Dikarya</taxon>
        <taxon>Ascomycota</taxon>
        <taxon>Pezizomycotina</taxon>
        <taxon>Lecanoromycetes</taxon>
        <taxon>OSLEUM clade</taxon>
        <taxon>Umbilicariomycetidae</taxon>
        <taxon>Umbilicariales</taxon>
        <taxon>Umbilicariaceae</taxon>
        <taxon>Lasallia</taxon>
    </lineage>
</organism>
<feature type="compositionally biased region" description="Polar residues" evidence="1">
    <location>
        <begin position="155"/>
        <end position="166"/>
    </location>
</feature>
<dbReference type="PANTHER" id="PTHR40625:SF1">
    <property type="entry name" value="AMP-ACTIVATED PROTEIN KINASE GLYCOGEN-BINDING DOMAIN-CONTAINING PROTEIN"/>
    <property type="match status" value="1"/>
</dbReference>
<proteinExistence type="predicted"/>
<feature type="region of interest" description="Disordered" evidence="1">
    <location>
        <begin position="336"/>
        <end position="372"/>
    </location>
</feature>
<feature type="region of interest" description="Disordered" evidence="1">
    <location>
        <begin position="151"/>
        <end position="222"/>
    </location>
</feature>
<dbReference type="Proteomes" id="UP000192927">
    <property type="component" value="Unassembled WGS sequence"/>
</dbReference>
<feature type="compositionally biased region" description="Polar residues" evidence="1">
    <location>
        <begin position="200"/>
        <end position="218"/>
    </location>
</feature>
<dbReference type="AlphaFoldDB" id="A0A1W5DE21"/>
<accession>A0A1W5DE21</accession>
<evidence type="ECO:0000313" key="3">
    <source>
        <dbReference type="Proteomes" id="UP000192927"/>
    </source>
</evidence>
<keyword evidence="3" id="KW-1185">Reference proteome</keyword>
<protein>
    <submittedName>
        <fullName evidence="2">Uncharacterized protein</fullName>
    </submittedName>
</protein>
<evidence type="ECO:0000313" key="2">
    <source>
        <dbReference type="EMBL" id="SLM41346.1"/>
    </source>
</evidence>
<name>A0A1W5DE21_9LECA</name>
<evidence type="ECO:0000256" key="1">
    <source>
        <dbReference type="SAM" id="MobiDB-lite"/>
    </source>
</evidence>